<feature type="compositionally biased region" description="Basic and acidic residues" evidence="7">
    <location>
        <begin position="155"/>
        <end position="176"/>
    </location>
</feature>
<evidence type="ECO:0000256" key="1">
    <source>
        <dbReference type="ARBA" id="ARBA00010843"/>
    </source>
</evidence>
<keyword evidence="3 6" id="KW-0863">Zinc-finger</keyword>
<keyword evidence="5" id="KW-0175">Coiled coil</keyword>
<dbReference type="InterPro" id="IPR049899">
    <property type="entry name" value="Znf_C2HC_C3H"/>
</dbReference>
<evidence type="ECO:0000256" key="7">
    <source>
        <dbReference type="SAM" id="MobiDB-lite"/>
    </source>
</evidence>
<keyword evidence="10" id="KW-1185">Reference proteome</keyword>
<evidence type="ECO:0000259" key="8">
    <source>
        <dbReference type="PROSITE" id="PS52027"/>
    </source>
</evidence>
<dbReference type="Proteomes" id="UP001497472">
    <property type="component" value="Unassembled WGS sequence"/>
</dbReference>
<dbReference type="PANTHER" id="PTHR14649:SF1">
    <property type="entry name" value="ZINC FINGER C2HC DOMAIN-CONTAINING PROTEIN 1C"/>
    <property type="match status" value="1"/>
</dbReference>
<evidence type="ECO:0000256" key="5">
    <source>
        <dbReference type="ARBA" id="ARBA00023054"/>
    </source>
</evidence>
<feature type="compositionally biased region" description="Polar residues" evidence="7">
    <location>
        <begin position="145"/>
        <end position="154"/>
    </location>
</feature>
<feature type="compositionally biased region" description="Low complexity" evidence="7">
    <location>
        <begin position="288"/>
        <end position="309"/>
    </location>
</feature>
<feature type="compositionally biased region" description="Polar residues" evidence="7">
    <location>
        <begin position="45"/>
        <end position="54"/>
    </location>
</feature>
<dbReference type="PROSITE" id="PS52027">
    <property type="entry name" value="ZF_C2HC_C3H"/>
    <property type="match status" value="2"/>
</dbReference>
<dbReference type="GO" id="GO:0008270">
    <property type="term" value="F:zinc ion binding"/>
    <property type="evidence" value="ECO:0007669"/>
    <property type="project" value="UniProtKB-KW"/>
</dbReference>
<feature type="region of interest" description="Disordered" evidence="7">
    <location>
        <begin position="145"/>
        <end position="176"/>
    </location>
</feature>
<evidence type="ECO:0000256" key="3">
    <source>
        <dbReference type="ARBA" id="ARBA00022771"/>
    </source>
</evidence>
<proteinExistence type="inferred from homology"/>
<organism evidence="9 10">
    <name type="scientific">Leptosia nina</name>
    <dbReference type="NCBI Taxonomy" id="320188"/>
    <lineage>
        <taxon>Eukaryota</taxon>
        <taxon>Metazoa</taxon>
        <taxon>Ecdysozoa</taxon>
        <taxon>Arthropoda</taxon>
        <taxon>Hexapoda</taxon>
        <taxon>Insecta</taxon>
        <taxon>Pterygota</taxon>
        <taxon>Neoptera</taxon>
        <taxon>Endopterygota</taxon>
        <taxon>Lepidoptera</taxon>
        <taxon>Glossata</taxon>
        <taxon>Ditrysia</taxon>
        <taxon>Papilionoidea</taxon>
        <taxon>Pieridae</taxon>
        <taxon>Pierinae</taxon>
        <taxon>Leptosia</taxon>
    </lineage>
</organism>
<gene>
    <name evidence="9" type="ORF">LNINA_LOCUS8823</name>
</gene>
<keyword evidence="4" id="KW-0862">Zinc</keyword>
<evidence type="ECO:0000256" key="4">
    <source>
        <dbReference type="ARBA" id="ARBA00022833"/>
    </source>
</evidence>
<feature type="region of interest" description="Disordered" evidence="7">
    <location>
        <begin position="41"/>
        <end position="65"/>
    </location>
</feature>
<feature type="domain" description="C2HC/C3H-type" evidence="8">
    <location>
        <begin position="420"/>
        <end position="449"/>
    </location>
</feature>
<dbReference type="AlphaFoldDB" id="A0AAV1JKX4"/>
<feature type="compositionally biased region" description="Low complexity" evidence="7">
    <location>
        <begin position="266"/>
        <end position="280"/>
    </location>
</feature>
<evidence type="ECO:0000313" key="10">
    <source>
        <dbReference type="Proteomes" id="UP001497472"/>
    </source>
</evidence>
<dbReference type="PANTHER" id="PTHR14649">
    <property type="entry name" value="ZINC FINGER C2HC DOMAIN-CONTAINING PROTEIN 1C"/>
    <property type="match status" value="1"/>
</dbReference>
<reference evidence="9 10" key="1">
    <citation type="submission" date="2023-11" db="EMBL/GenBank/DDBJ databases">
        <authorList>
            <person name="Okamura Y."/>
        </authorList>
    </citation>
    <scope>NUCLEOTIDE SEQUENCE [LARGE SCALE GENOMIC DNA]</scope>
</reference>
<sequence length="458" mass="50389">MEKTGGSRLLQMQARFQQKQMQEKELKIASLYVAQQARALDRVRQSPSNGTVSTPSPPISNPPGKVRQMFEERRTKAGIDKSYPLQPIQNTEKAQPRKAIPNGYSKVSNTTSKVAVEKKSSLRTFGTTSSHSVKKQISQVHKTNNNIINGSGDLNHNHEIDLNNHKEPSTNGEKASKDELDYVKHNLDRLDNELLENETFPEALAPVASPRTPDYSNKLVKRSPGQQSLKAGKVTPKPSAIPPKKTTSENVVSESSKPRGVMQRGVNPVPRRNPVSPQVSGGTKKPRAGVTSASRSGAGASAGVDSGSADTCTVCGRHFAPDRLAKHQDICRKTHTKKRKPFDVLKHRLAGTEAEPFIGKLRKGTTTSSTKLSKPLNGNWRQKHEEFIQAIRAAKQVQAHLNAGGKLSDLPPPPPSENPDYVQCPHCNRRFNQSAAERHIPKCANFQFNKPKPAARRR</sequence>
<dbReference type="EMBL" id="CAVLEF010000039">
    <property type="protein sequence ID" value="CAK1549536.1"/>
    <property type="molecule type" value="Genomic_DNA"/>
</dbReference>
<accession>A0AAV1JKX4</accession>
<feature type="region of interest" description="Disordered" evidence="7">
    <location>
        <begin position="201"/>
        <end position="309"/>
    </location>
</feature>
<protein>
    <recommendedName>
        <fullName evidence="8">C2HC/C3H-type domain-containing protein</fullName>
    </recommendedName>
</protein>
<dbReference type="Pfam" id="PF13913">
    <property type="entry name" value="zf-C2HC_2"/>
    <property type="match status" value="2"/>
</dbReference>
<evidence type="ECO:0000313" key="9">
    <source>
        <dbReference type="EMBL" id="CAK1549536.1"/>
    </source>
</evidence>
<comment type="similarity">
    <text evidence="1">Belongs to the ZC2HC1 family.</text>
</comment>
<dbReference type="InterPro" id="IPR026104">
    <property type="entry name" value="ZNF_C2HC_dom_1C"/>
</dbReference>
<feature type="domain" description="C2HC/C3H-type" evidence="8">
    <location>
        <begin position="308"/>
        <end position="337"/>
    </location>
</feature>
<name>A0AAV1JKX4_9NEOP</name>
<keyword evidence="2" id="KW-0479">Metal-binding</keyword>
<evidence type="ECO:0000256" key="6">
    <source>
        <dbReference type="PROSITE-ProRule" id="PRU01371"/>
    </source>
</evidence>
<dbReference type="Gene3D" id="3.30.160.60">
    <property type="entry name" value="Classic Zinc Finger"/>
    <property type="match status" value="1"/>
</dbReference>
<evidence type="ECO:0000256" key="2">
    <source>
        <dbReference type="ARBA" id="ARBA00022723"/>
    </source>
</evidence>
<comment type="caution">
    <text evidence="9">The sequence shown here is derived from an EMBL/GenBank/DDBJ whole genome shotgun (WGS) entry which is preliminary data.</text>
</comment>